<dbReference type="GO" id="GO:0005525">
    <property type="term" value="F:GTP binding"/>
    <property type="evidence" value="ECO:0007669"/>
    <property type="project" value="InterPro"/>
</dbReference>
<evidence type="ECO:0000313" key="4">
    <source>
        <dbReference type="Proteomes" id="UP000033187"/>
    </source>
</evidence>
<dbReference type="Proteomes" id="UP000033187">
    <property type="component" value="Chromosome 1"/>
</dbReference>
<dbReference type="InterPro" id="IPR027417">
    <property type="entry name" value="P-loop_NTPase"/>
</dbReference>
<dbReference type="Gene3D" id="3.40.50.300">
    <property type="entry name" value="P-loop containing nucleotide triphosphate hydrolases"/>
    <property type="match status" value="1"/>
</dbReference>
<protein>
    <submittedName>
        <fullName evidence="3">HSR1-like GTP-binding protein</fullName>
    </submittedName>
</protein>
<accession>A0A0D6JD98</accession>
<reference evidence="4" key="1">
    <citation type="submission" date="2015-02" db="EMBL/GenBank/DDBJ databases">
        <authorList>
            <person name="Chooi Y.-H."/>
        </authorList>
    </citation>
    <scope>NUCLEOTIDE SEQUENCE [LARGE SCALE GENOMIC DNA]</scope>
    <source>
        <strain evidence="4">strain Y</strain>
    </source>
</reference>
<dbReference type="GO" id="GO:0002098">
    <property type="term" value="P:tRNA wobble uridine modification"/>
    <property type="evidence" value="ECO:0007669"/>
    <property type="project" value="TreeGrafter"/>
</dbReference>
<organism evidence="3 4">
    <name type="scientific">Candidatus Filomicrobium marinum</name>
    <dbReference type="NCBI Taxonomy" id="1608628"/>
    <lineage>
        <taxon>Bacteria</taxon>
        <taxon>Pseudomonadati</taxon>
        <taxon>Pseudomonadota</taxon>
        <taxon>Alphaproteobacteria</taxon>
        <taxon>Hyphomicrobiales</taxon>
        <taxon>Hyphomicrobiaceae</taxon>
        <taxon>Filomicrobium</taxon>
    </lineage>
</organism>
<gene>
    <name evidence="3" type="ORF">YBN1229_v1_1014</name>
</gene>
<keyword evidence="1" id="KW-0812">Transmembrane</keyword>
<sequence length="524" mass="57930">MTDRKTKSQWGATYVRAAMLLIALVLPITSLVILGSIWLWQNNAILIWAAAACGVTLVVYGLERWILGSTITQADKLAQKDPARPESDIPADTDPMWTARELEAWDDVNTLAENVATDRLTNRDAIIELGTKTVETVARRMHPSAKDPLWRFTVPEALALVERVSGQLRGFFNDSIPYGDRLTVAQALSIYRWRSAITIAERAYDIYRIIRGVVNPLSAIGGEMREQAQRQMLDNVRIAASKKIAQVYVKEVGRAAIDLYSGRMKVTARELETTVTNTTRVDRESMPALAEPVRILIAGQTGAGKSSLVNALCGDVSAAIDVLPTPAGYTFHELRRDDAPAALLVDGPGVTEEGEALARLIERATASDLVVWVISAARADRETDRKILSMIRDKLQALTDRAPPPVVYVLTHIDKLRPFKEWNPPYDLAKPSSPKAVAIRETMGAVAEDLGVLPEEIIPAVLAPEQTYNVDAIWGRMLDVMPNAERSRLLRCLTQSASDRPRWRTLWSQAVNAGRVLTTKLSRN</sequence>
<keyword evidence="1" id="KW-0472">Membrane</keyword>
<dbReference type="GO" id="GO:0030488">
    <property type="term" value="P:tRNA methylation"/>
    <property type="evidence" value="ECO:0007669"/>
    <property type="project" value="TreeGrafter"/>
</dbReference>
<name>A0A0D6JD98_9HYPH</name>
<dbReference type="EMBL" id="LN829119">
    <property type="protein sequence ID" value="CPR16898.1"/>
    <property type="molecule type" value="Genomic_DNA"/>
</dbReference>
<dbReference type="KEGG" id="fil:BN1229_v1_1010"/>
<dbReference type="RefSeq" id="WP_052743705.1">
    <property type="nucleotide sequence ID" value="NZ_LN829118.1"/>
</dbReference>
<evidence type="ECO:0000256" key="1">
    <source>
        <dbReference type="SAM" id="Phobius"/>
    </source>
</evidence>
<dbReference type="KEGG" id="fiy:BN1229_v1_1014"/>
<dbReference type="InterPro" id="IPR025662">
    <property type="entry name" value="Sigma_54_int_dom_ATP-bd_1"/>
</dbReference>
<dbReference type="PROSITE" id="PS00675">
    <property type="entry name" value="SIGMA54_INTERACT_1"/>
    <property type="match status" value="1"/>
</dbReference>
<dbReference type="PANTHER" id="PTHR42714:SF2">
    <property type="entry name" value="TRNA MODIFICATION GTPASE GTPBP3, MITOCHONDRIAL"/>
    <property type="match status" value="1"/>
</dbReference>
<dbReference type="OrthoDB" id="238366at2"/>
<keyword evidence="4" id="KW-1185">Reference proteome</keyword>
<dbReference type="SUPFAM" id="SSF52540">
    <property type="entry name" value="P-loop containing nucleoside triphosphate hydrolases"/>
    <property type="match status" value="1"/>
</dbReference>
<dbReference type="AlphaFoldDB" id="A0A0D6JD98"/>
<keyword evidence="1" id="KW-1133">Transmembrane helix</keyword>
<dbReference type="Pfam" id="PF01926">
    <property type="entry name" value="MMR_HSR1"/>
    <property type="match status" value="1"/>
</dbReference>
<feature type="domain" description="G" evidence="2">
    <location>
        <begin position="294"/>
        <end position="393"/>
    </location>
</feature>
<evidence type="ECO:0000313" key="3">
    <source>
        <dbReference type="EMBL" id="CPR16898.1"/>
    </source>
</evidence>
<evidence type="ECO:0000259" key="2">
    <source>
        <dbReference type="Pfam" id="PF01926"/>
    </source>
</evidence>
<dbReference type="GO" id="GO:0005829">
    <property type="term" value="C:cytosol"/>
    <property type="evidence" value="ECO:0007669"/>
    <property type="project" value="TreeGrafter"/>
</dbReference>
<feature type="transmembrane region" description="Helical" evidence="1">
    <location>
        <begin position="45"/>
        <end position="62"/>
    </location>
</feature>
<feature type="transmembrane region" description="Helical" evidence="1">
    <location>
        <begin position="20"/>
        <end position="39"/>
    </location>
</feature>
<dbReference type="InterPro" id="IPR006073">
    <property type="entry name" value="GTP-bd"/>
</dbReference>
<dbReference type="PANTHER" id="PTHR42714">
    <property type="entry name" value="TRNA MODIFICATION GTPASE GTPBP3"/>
    <property type="match status" value="1"/>
</dbReference>
<proteinExistence type="predicted"/>